<proteinExistence type="predicted"/>
<evidence type="ECO:0000313" key="1">
    <source>
        <dbReference type="EMBL" id="ESZ90918.1"/>
    </source>
</evidence>
<organism evidence="1 2">
    <name type="scientific">Sclerotinia borealis (strain F-4128)</name>
    <dbReference type="NCBI Taxonomy" id="1432307"/>
    <lineage>
        <taxon>Eukaryota</taxon>
        <taxon>Fungi</taxon>
        <taxon>Dikarya</taxon>
        <taxon>Ascomycota</taxon>
        <taxon>Pezizomycotina</taxon>
        <taxon>Leotiomycetes</taxon>
        <taxon>Helotiales</taxon>
        <taxon>Sclerotiniaceae</taxon>
        <taxon>Sclerotinia</taxon>
    </lineage>
</organism>
<dbReference type="OrthoDB" id="3433205at2759"/>
<dbReference type="HOGENOM" id="CLU_1518548_0_0_1"/>
<reference evidence="1 2" key="1">
    <citation type="journal article" date="2014" name="Genome Announc.">
        <title>Draft genome sequence of Sclerotinia borealis, a psychrophilic plant pathogenic fungus.</title>
        <authorList>
            <person name="Mardanov A.V."/>
            <person name="Beletsky A.V."/>
            <person name="Kadnikov V.V."/>
            <person name="Ignatov A.N."/>
            <person name="Ravin N.V."/>
        </authorList>
    </citation>
    <scope>NUCLEOTIDE SEQUENCE [LARGE SCALE GENOMIC DNA]</scope>
    <source>
        <strain evidence="2">F-4157</strain>
    </source>
</reference>
<dbReference type="AlphaFoldDB" id="W9C5D2"/>
<keyword evidence="2" id="KW-1185">Reference proteome</keyword>
<evidence type="ECO:0000313" key="2">
    <source>
        <dbReference type="Proteomes" id="UP000019487"/>
    </source>
</evidence>
<gene>
    <name evidence="1" type="ORF">SBOR_8690</name>
</gene>
<dbReference type="Proteomes" id="UP000019487">
    <property type="component" value="Unassembled WGS sequence"/>
</dbReference>
<protein>
    <submittedName>
        <fullName evidence="1">Uncharacterized protein</fullName>
    </submittedName>
</protein>
<sequence>MASTSNTDCSDLVQVAQSSLVVQGLVKDLSQYFDPDTITEKEGYSRVECLQDESKLLQDIIDIIKTIVPRPKERYYMSLIVHLLVFQTGCSKFEEMVGKDDCIILIPVVIIGSGTGMLEEEATGRRTSITMDANSELVISGRCSLYLEPGSKAVCVVMSIGKDKDKDKL</sequence>
<accession>W9C5D2</accession>
<dbReference type="EMBL" id="AYSA01000562">
    <property type="protein sequence ID" value="ESZ90918.1"/>
    <property type="molecule type" value="Genomic_DNA"/>
</dbReference>
<name>W9C5D2_SCLBF</name>
<comment type="caution">
    <text evidence="1">The sequence shown here is derived from an EMBL/GenBank/DDBJ whole genome shotgun (WGS) entry which is preliminary data.</text>
</comment>